<organism evidence="2 3">
    <name type="scientific">Batrachochytrium dendrobatidis (strain JEL423)</name>
    <dbReference type="NCBI Taxonomy" id="403673"/>
    <lineage>
        <taxon>Eukaryota</taxon>
        <taxon>Fungi</taxon>
        <taxon>Fungi incertae sedis</taxon>
        <taxon>Chytridiomycota</taxon>
        <taxon>Chytridiomycota incertae sedis</taxon>
        <taxon>Chytridiomycetes</taxon>
        <taxon>Rhizophydiales</taxon>
        <taxon>Rhizophydiales incertae sedis</taxon>
        <taxon>Batrachochytrium</taxon>
    </lineage>
</organism>
<proteinExistence type="predicted"/>
<reference evidence="2 3" key="1">
    <citation type="submission" date="2006-10" db="EMBL/GenBank/DDBJ databases">
        <title>The Genome Sequence of Batrachochytrium dendrobatidis JEL423.</title>
        <authorList>
            <consortium name="The Broad Institute Genome Sequencing Platform"/>
            <person name="Birren B."/>
            <person name="Lander E."/>
            <person name="Galagan J."/>
            <person name="Cuomo C."/>
            <person name="Devon K."/>
            <person name="Jaffe D."/>
            <person name="Butler J."/>
            <person name="Alvarez P."/>
            <person name="Gnerre S."/>
            <person name="Grabherr M."/>
            <person name="Kleber M."/>
            <person name="Mauceli E."/>
            <person name="Brockman W."/>
            <person name="Young S."/>
            <person name="LaButti K."/>
            <person name="Sykes S."/>
            <person name="DeCaprio D."/>
            <person name="Crawford M."/>
            <person name="Koehrsen M."/>
            <person name="Engels R."/>
            <person name="Montgomery P."/>
            <person name="Pearson M."/>
            <person name="Howarth C."/>
            <person name="Larson L."/>
            <person name="White J."/>
            <person name="O'Leary S."/>
            <person name="Kodira C."/>
            <person name="Zeng Q."/>
            <person name="Yandava C."/>
            <person name="Alvarado L."/>
            <person name="Longcore J."/>
            <person name="James T."/>
        </authorList>
    </citation>
    <scope>NUCLEOTIDE SEQUENCE [LARGE SCALE GENOMIC DNA]</scope>
    <source>
        <strain evidence="2 3">JEL423</strain>
    </source>
</reference>
<protein>
    <submittedName>
        <fullName evidence="2">Uncharacterized protein</fullName>
    </submittedName>
</protein>
<dbReference type="Proteomes" id="UP000077115">
    <property type="component" value="Unassembled WGS sequence"/>
</dbReference>
<name>A0A177WPX3_BATDL</name>
<dbReference type="InterPro" id="IPR007727">
    <property type="entry name" value="Spo12"/>
</dbReference>
<evidence type="ECO:0000256" key="1">
    <source>
        <dbReference type="SAM" id="MobiDB-lite"/>
    </source>
</evidence>
<feature type="region of interest" description="Disordered" evidence="1">
    <location>
        <begin position="1"/>
        <end position="84"/>
    </location>
</feature>
<evidence type="ECO:0000313" key="3">
    <source>
        <dbReference type="Proteomes" id="UP000077115"/>
    </source>
</evidence>
<evidence type="ECO:0000313" key="2">
    <source>
        <dbReference type="EMBL" id="OAJ42167.1"/>
    </source>
</evidence>
<dbReference type="VEuPathDB" id="FungiDB:BDEG_25662"/>
<gene>
    <name evidence="2" type="ORF">BDEG_25662</name>
</gene>
<accession>A0A177WPX3</accession>
<dbReference type="AlphaFoldDB" id="A0A177WPX3"/>
<reference evidence="2 3" key="2">
    <citation type="submission" date="2016-05" db="EMBL/GenBank/DDBJ databases">
        <title>Lineage-specific infection strategies underlie the spectrum of fungal disease in amphibians.</title>
        <authorList>
            <person name="Cuomo C.A."/>
            <person name="Farrer R.A."/>
            <person name="James T."/>
            <person name="Longcore J."/>
            <person name="Birren B."/>
        </authorList>
    </citation>
    <scope>NUCLEOTIDE SEQUENCE [LARGE SCALE GENOMIC DNA]</scope>
    <source>
        <strain evidence="2 3">JEL423</strain>
    </source>
</reference>
<sequence length="106" mass="11749">MDKIDQHQQTSQHEQEDITKKTTPPMSTFEDPSGHPLPKKSINPLLGKFQKPNSGSNTFKSPTDNIMSPATQKVEAKRHRLLSSIKPKSLSGRFAEAAEPVNGKEI</sequence>
<dbReference type="OrthoDB" id="5578329at2759"/>
<dbReference type="Pfam" id="PF05032">
    <property type="entry name" value="Spo12"/>
    <property type="match status" value="1"/>
</dbReference>
<dbReference type="EMBL" id="DS022307">
    <property type="protein sequence ID" value="OAJ42167.1"/>
    <property type="molecule type" value="Genomic_DNA"/>
</dbReference>
<feature type="compositionally biased region" description="Polar residues" evidence="1">
    <location>
        <begin position="51"/>
        <end position="71"/>
    </location>
</feature>